<dbReference type="InterPro" id="IPR020422">
    <property type="entry name" value="TYR_PHOSPHATASE_DUAL_dom"/>
</dbReference>
<dbReference type="InterPro" id="IPR000340">
    <property type="entry name" value="Dual-sp_phosphatase_cat-dom"/>
</dbReference>
<dbReference type="PANTHER" id="PTHR10159">
    <property type="entry name" value="DUAL SPECIFICITY PROTEIN PHOSPHATASE"/>
    <property type="match status" value="1"/>
</dbReference>
<dbReference type="OrthoDB" id="10252009at2759"/>
<dbReference type="InterPro" id="IPR029021">
    <property type="entry name" value="Prot-tyrosine_phosphatase-like"/>
</dbReference>
<dbReference type="GO" id="GO:0004725">
    <property type="term" value="F:protein tyrosine phosphatase activity"/>
    <property type="evidence" value="ECO:0007669"/>
    <property type="project" value="UniProtKB-EC"/>
</dbReference>
<dbReference type="InterPro" id="IPR016130">
    <property type="entry name" value="Tyr_Pase_AS"/>
</dbReference>
<proteinExistence type="inferred from homology"/>
<evidence type="ECO:0000256" key="4">
    <source>
        <dbReference type="ARBA" id="ARBA00022912"/>
    </source>
</evidence>
<comment type="similarity">
    <text evidence="1">Belongs to the protein-tyrosine phosphatase family. Non-receptor class dual specificity subfamily.</text>
</comment>
<dbReference type="AlphaFoldDB" id="A0A194XGD5"/>
<keyword evidence="4" id="KW-0904">Protein phosphatase</keyword>
<evidence type="ECO:0000259" key="5">
    <source>
        <dbReference type="PROSITE" id="PS50056"/>
    </source>
</evidence>
<dbReference type="InParanoid" id="A0A194XGD5"/>
<dbReference type="STRING" id="149040.A0A194XGD5"/>
<dbReference type="SMART" id="SM00195">
    <property type="entry name" value="DSPc"/>
    <property type="match status" value="1"/>
</dbReference>
<dbReference type="PROSITE" id="PS50056">
    <property type="entry name" value="TYR_PHOSPHATASE_2"/>
    <property type="match status" value="1"/>
</dbReference>
<reference evidence="6 7" key="1">
    <citation type="submission" date="2015-10" db="EMBL/GenBank/DDBJ databases">
        <title>Full genome of DAOMC 229536 Phialocephala scopiformis, a fungal endophyte of spruce producing the potent anti-insectan compound rugulosin.</title>
        <authorList>
            <consortium name="DOE Joint Genome Institute"/>
            <person name="Walker A.K."/>
            <person name="Frasz S.L."/>
            <person name="Seifert K.A."/>
            <person name="Miller J.D."/>
            <person name="Mondo S.J."/>
            <person name="Labutti K."/>
            <person name="Lipzen A."/>
            <person name="Dockter R."/>
            <person name="Kennedy M."/>
            <person name="Grigoriev I.V."/>
            <person name="Spatafora J.W."/>
        </authorList>
    </citation>
    <scope>NUCLEOTIDE SEQUENCE [LARGE SCALE GENOMIC DNA]</scope>
    <source>
        <strain evidence="6 7">CBS 120377</strain>
    </source>
</reference>
<evidence type="ECO:0000313" key="6">
    <source>
        <dbReference type="EMBL" id="KUJ19199.1"/>
    </source>
</evidence>
<accession>A0A194XGD5</accession>
<evidence type="ECO:0000256" key="2">
    <source>
        <dbReference type="ARBA" id="ARBA00013064"/>
    </source>
</evidence>
<keyword evidence="7" id="KW-1185">Reference proteome</keyword>
<dbReference type="EMBL" id="KQ947411">
    <property type="protein sequence ID" value="KUJ19199.1"/>
    <property type="molecule type" value="Genomic_DNA"/>
</dbReference>
<protein>
    <recommendedName>
        <fullName evidence="2">protein-tyrosine-phosphatase</fullName>
        <ecNumber evidence="2">3.1.3.48</ecNumber>
    </recommendedName>
</protein>
<evidence type="ECO:0000256" key="3">
    <source>
        <dbReference type="ARBA" id="ARBA00022801"/>
    </source>
</evidence>
<sequence>MCTHKHPEDATRTYLHIALDDIDDMKRHIQELVAFIDSAIKGGGIVLVHCALGLNRSAAAILSYLCSQKPITSLEALEYLKERKPDVRQVLLLCFMGIDLLTLNERPSALFLQQINQYYGRKEKNEAEDPMARFHRRLQERKAGISSQSPSPATT</sequence>
<dbReference type="CDD" id="cd14498">
    <property type="entry name" value="DSP"/>
    <property type="match status" value="1"/>
</dbReference>
<dbReference type="KEGG" id="psco:LY89DRAFT_580998"/>
<evidence type="ECO:0000256" key="1">
    <source>
        <dbReference type="ARBA" id="ARBA00008601"/>
    </source>
</evidence>
<dbReference type="Proteomes" id="UP000070700">
    <property type="component" value="Unassembled WGS sequence"/>
</dbReference>
<keyword evidence="3" id="KW-0378">Hydrolase</keyword>
<dbReference type="Pfam" id="PF00782">
    <property type="entry name" value="DSPc"/>
    <property type="match status" value="1"/>
</dbReference>
<dbReference type="PANTHER" id="PTHR10159:SF529">
    <property type="entry name" value="TYROSINE-PROTEIN PHOSPHATASE DOMAIN-CONTAINING PROTEIN"/>
    <property type="match status" value="1"/>
</dbReference>
<dbReference type="InterPro" id="IPR000387">
    <property type="entry name" value="Tyr_Pase_dom"/>
</dbReference>
<dbReference type="RefSeq" id="XP_018073554.1">
    <property type="nucleotide sequence ID" value="XM_018209086.1"/>
</dbReference>
<evidence type="ECO:0000313" key="7">
    <source>
        <dbReference type="Proteomes" id="UP000070700"/>
    </source>
</evidence>
<dbReference type="Gene3D" id="3.90.190.10">
    <property type="entry name" value="Protein tyrosine phosphatase superfamily"/>
    <property type="match status" value="1"/>
</dbReference>
<dbReference type="SUPFAM" id="SSF52799">
    <property type="entry name" value="(Phosphotyrosine protein) phosphatases II"/>
    <property type="match status" value="1"/>
</dbReference>
<dbReference type="PROSITE" id="PS00383">
    <property type="entry name" value="TYR_PHOSPHATASE_1"/>
    <property type="match status" value="1"/>
</dbReference>
<dbReference type="EC" id="3.1.3.48" evidence="2"/>
<feature type="domain" description="Tyrosine specific protein phosphatases" evidence="5">
    <location>
        <begin position="30"/>
        <end position="89"/>
    </location>
</feature>
<gene>
    <name evidence="6" type="ORF">LY89DRAFT_580998</name>
</gene>
<dbReference type="GO" id="GO:0005737">
    <property type="term" value="C:cytoplasm"/>
    <property type="evidence" value="ECO:0007669"/>
    <property type="project" value="TreeGrafter"/>
</dbReference>
<organism evidence="6 7">
    <name type="scientific">Mollisia scopiformis</name>
    <name type="common">Conifer needle endophyte fungus</name>
    <name type="synonym">Phialocephala scopiformis</name>
    <dbReference type="NCBI Taxonomy" id="149040"/>
    <lineage>
        <taxon>Eukaryota</taxon>
        <taxon>Fungi</taxon>
        <taxon>Dikarya</taxon>
        <taxon>Ascomycota</taxon>
        <taxon>Pezizomycotina</taxon>
        <taxon>Leotiomycetes</taxon>
        <taxon>Helotiales</taxon>
        <taxon>Mollisiaceae</taxon>
        <taxon>Mollisia</taxon>
    </lineage>
</organism>
<dbReference type="GO" id="GO:0043409">
    <property type="term" value="P:negative regulation of MAPK cascade"/>
    <property type="evidence" value="ECO:0007669"/>
    <property type="project" value="TreeGrafter"/>
</dbReference>
<dbReference type="GeneID" id="28818812"/>
<name>A0A194XGD5_MOLSC</name>